<dbReference type="PANTHER" id="PTHR34846">
    <property type="entry name" value="4-CARBOXYMUCONOLACTONE DECARBOXYLASE FAMILY PROTEIN (AFU_ORTHOLOGUE AFUA_6G11590)"/>
    <property type="match status" value="1"/>
</dbReference>
<gene>
    <name evidence="1" type="ORF">SAMN05443668_101214</name>
</gene>
<protein>
    <recommendedName>
        <fullName evidence="3">Alkylhydroperoxidase family enzyme, contains CxxC motif</fullName>
    </recommendedName>
</protein>
<dbReference type="SUPFAM" id="SSF69118">
    <property type="entry name" value="AhpD-like"/>
    <property type="match status" value="1"/>
</dbReference>
<keyword evidence="2" id="KW-1185">Reference proteome</keyword>
<dbReference type="PANTHER" id="PTHR34846:SF5">
    <property type="entry name" value="CARBOXYMUCONOLACTONE DECARBOXYLASE-LIKE DOMAIN-CONTAINING PROTEIN"/>
    <property type="match status" value="1"/>
</dbReference>
<dbReference type="RefSeq" id="WP_073250526.1">
    <property type="nucleotide sequence ID" value="NZ_FRCS01000001.1"/>
</dbReference>
<sequence length="197" mass="21359">MTLAPLEPPYAPEVARFLEKWMPPVKAGRVGVQGWRMPPGFDAPPLALFRLLAVHEDLCDRVRPMASGLLNHGLLPAADRELLIARVTARLDAEYEWGIHAVVQAPAAGLSPAALRATVHGWPDDFADPVQSLLVQAADELLDSGRLPAAVVDELAAVRSPAQIIEIVLLCGWYRTLATLIRSAELAPETWAARFPA</sequence>
<organism evidence="1 2">
    <name type="scientific">Cryptosporangium aurantiacum</name>
    <dbReference type="NCBI Taxonomy" id="134849"/>
    <lineage>
        <taxon>Bacteria</taxon>
        <taxon>Bacillati</taxon>
        <taxon>Actinomycetota</taxon>
        <taxon>Actinomycetes</taxon>
        <taxon>Cryptosporangiales</taxon>
        <taxon>Cryptosporangiaceae</taxon>
        <taxon>Cryptosporangium</taxon>
    </lineage>
</organism>
<dbReference type="Gene3D" id="1.20.1290.10">
    <property type="entry name" value="AhpD-like"/>
    <property type="match status" value="1"/>
</dbReference>
<evidence type="ECO:0008006" key="3">
    <source>
        <dbReference type="Google" id="ProtNLM"/>
    </source>
</evidence>
<dbReference type="Proteomes" id="UP000184440">
    <property type="component" value="Unassembled WGS sequence"/>
</dbReference>
<dbReference type="EMBL" id="FRCS01000001">
    <property type="protein sequence ID" value="SHM28888.1"/>
    <property type="molecule type" value="Genomic_DNA"/>
</dbReference>
<dbReference type="InterPro" id="IPR029032">
    <property type="entry name" value="AhpD-like"/>
</dbReference>
<reference evidence="1 2" key="1">
    <citation type="submission" date="2016-11" db="EMBL/GenBank/DDBJ databases">
        <authorList>
            <person name="Jaros S."/>
            <person name="Januszkiewicz K."/>
            <person name="Wedrychowicz H."/>
        </authorList>
    </citation>
    <scope>NUCLEOTIDE SEQUENCE [LARGE SCALE GENOMIC DNA]</scope>
    <source>
        <strain evidence="1 2">DSM 46144</strain>
    </source>
</reference>
<evidence type="ECO:0000313" key="2">
    <source>
        <dbReference type="Proteomes" id="UP000184440"/>
    </source>
</evidence>
<dbReference type="STRING" id="134849.SAMN05443668_101214"/>
<proteinExistence type="predicted"/>
<accession>A0A1M7HKC5</accession>
<dbReference type="AlphaFoldDB" id="A0A1M7HKC5"/>
<evidence type="ECO:0000313" key="1">
    <source>
        <dbReference type="EMBL" id="SHM28888.1"/>
    </source>
</evidence>
<dbReference type="OrthoDB" id="4704294at2"/>
<name>A0A1M7HKC5_9ACTN</name>